<evidence type="ECO:0000256" key="6">
    <source>
        <dbReference type="ARBA" id="ARBA00043993"/>
    </source>
</evidence>
<dbReference type="PANTHER" id="PTHR30509:SF8">
    <property type="entry name" value="INNER MEMBRANE PROTEIN YCCS"/>
    <property type="match status" value="1"/>
</dbReference>
<name>A0ABU9Z3R4_9RHOO</name>
<dbReference type="InterPro" id="IPR010019">
    <property type="entry name" value="Integral_membrane_YccS"/>
</dbReference>
<feature type="transmembrane region" description="Helical" evidence="7">
    <location>
        <begin position="148"/>
        <end position="172"/>
    </location>
</feature>
<dbReference type="EMBL" id="JBDIVE010000015">
    <property type="protein sequence ID" value="MEN3070529.1"/>
    <property type="molecule type" value="Genomic_DNA"/>
</dbReference>
<proteinExistence type="inferred from homology"/>
<dbReference type="InterPro" id="IPR032692">
    <property type="entry name" value="YccS_N"/>
</dbReference>
<feature type="transmembrane region" description="Helical" evidence="7">
    <location>
        <begin position="70"/>
        <end position="87"/>
    </location>
</feature>
<evidence type="ECO:0000256" key="5">
    <source>
        <dbReference type="ARBA" id="ARBA00023136"/>
    </source>
</evidence>
<keyword evidence="4 7" id="KW-1133">Transmembrane helix</keyword>
<feature type="transmembrane region" description="Helical" evidence="7">
    <location>
        <begin position="456"/>
        <end position="487"/>
    </location>
</feature>
<protein>
    <submittedName>
        <fullName evidence="10">YccS family putative transporter</fullName>
    </submittedName>
</protein>
<keyword evidence="5 7" id="KW-0472">Membrane</keyword>
<keyword evidence="11" id="KW-1185">Reference proteome</keyword>
<dbReference type="InterPro" id="IPR010020">
    <property type="entry name" value="Integral_membrane_YCCS_YHJK"/>
</dbReference>
<evidence type="ECO:0000256" key="7">
    <source>
        <dbReference type="SAM" id="Phobius"/>
    </source>
</evidence>
<evidence type="ECO:0000256" key="1">
    <source>
        <dbReference type="ARBA" id="ARBA00004651"/>
    </source>
</evidence>
<dbReference type="PANTHER" id="PTHR30509">
    <property type="entry name" value="P-HYDROXYBENZOIC ACID EFFLUX PUMP SUBUNIT-RELATED"/>
    <property type="match status" value="1"/>
</dbReference>
<feature type="transmembrane region" description="Helical" evidence="7">
    <location>
        <begin position="93"/>
        <end position="111"/>
    </location>
</feature>
<dbReference type="NCBIfam" id="TIGR01667">
    <property type="entry name" value="YCCS_YHFK"/>
    <property type="match status" value="1"/>
</dbReference>
<dbReference type="RefSeq" id="WP_345921308.1">
    <property type="nucleotide sequence ID" value="NZ_JBDIVE010000015.1"/>
</dbReference>
<dbReference type="NCBIfam" id="TIGR01666">
    <property type="entry name" value="YCCS"/>
    <property type="match status" value="1"/>
</dbReference>
<dbReference type="Pfam" id="PF13515">
    <property type="entry name" value="FUSC_2"/>
    <property type="match status" value="1"/>
</dbReference>
<sequence>MQHKIAPQLQFLRRLWAHDKTLDGLKVACALGGVLILSLWLEQEHWMISLILGVIASALAETEDRVSGRLMALCITLVCFAVAAFSVQWLFPYPWLFVIGLTVSSFGFVMLGAAGERYATIAVASLILAVYTMLGADQPAIPGEAAWFRPLLLLAGAAWYGVISVIAAALFATRAARQSLAQLFEALGDYLQLKADLLEPVGGRNEDAQRLALAAQNGQVVNALNQAREVLTRWVQDRRPSASGEHHLKWFFLAQDVHERASSSHYPHAAALATAFARSDVLFRVHRLMQFEAQACSRLAQAILSEQAFDYGAEGMRALDEMSAAMDYVQTHTEAAHQPLLESLADLCRNITTIERLLADAGNPDALQATADSSLRDSSPRSLAEAWQRIRLELNPGSARFRHALRLALALAAGYGLLHLFELPQGYWVMLTTLFVCRPGYSDTWRRMSQRVSGTVLGLIFATVFIALFPQALAQLALIVVAGVLFFATRTERYLLATASITVLVLSCFNQLGSSYALIWPRLLDTVLGALLSGLVVAFVLPDWQGRRLPVVMARALRCATAYMREILLQYHQGKRDDLPYRIARRDAHNANANLAAAIAAMLGEPDQHRLAPDQAFRFLCASQSLLGYVSALGAHREQIDNWQHAALTDSVAQHIDRQLEVLANALQHRSAPPAVALAPQLAEQIDTALTGVNPSERRVMRQLSLISRLLPELEAFASVFAEAPAAES</sequence>
<dbReference type="Proteomes" id="UP001410394">
    <property type="component" value="Unassembled WGS sequence"/>
</dbReference>
<evidence type="ECO:0000259" key="8">
    <source>
        <dbReference type="Pfam" id="PF12805"/>
    </source>
</evidence>
<organism evidence="10 11">
    <name type="scientific">Uliginosibacterium sediminicola</name>
    <dbReference type="NCBI Taxonomy" id="2024550"/>
    <lineage>
        <taxon>Bacteria</taxon>
        <taxon>Pseudomonadati</taxon>
        <taxon>Pseudomonadota</taxon>
        <taxon>Betaproteobacteria</taxon>
        <taxon>Rhodocyclales</taxon>
        <taxon>Zoogloeaceae</taxon>
        <taxon>Uliginosibacterium</taxon>
    </lineage>
</organism>
<comment type="similarity">
    <text evidence="6">Belongs to the YccS/YhfK family.</text>
</comment>
<keyword evidence="3 7" id="KW-0812">Transmembrane</keyword>
<evidence type="ECO:0000256" key="3">
    <source>
        <dbReference type="ARBA" id="ARBA00022692"/>
    </source>
</evidence>
<evidence type="ECO:0000313" key="10">
    <source>
        <dbReference type="EMBL" id="MEN3070529.1"/>
    </source>
</evidence>
<evidence type="ECO:0000256" key="2">
    <source>
        <dbReference type="ARBA" id="ARBA00022475"/>
    </source>
</evidence>
<evidence type="ECO:0000259" key="9">
    <source>
        <dbReference type="Pfam" id="PF13515"/>
    </source>
</evidence>
<feature type="transmembrane region" description="Helical" evidence="7">
    <location>
        <begin position="519"/>
        <end position="541"/>
    </location>
</feature>
<feature type="transmembrane region" description="Helical" evidence="7">
    <location>
        <begin position="404"/>
        <end position="421"/>
    </location>
</feature>
<evidence type="ECO:0000313" key="11">
    <source>
        <dbReference type="Proteomes" id="UP001410394"/>
    </source>
</evidence>
<feature type="transmembrane region" description="Helical" evidence="7">
    <location>
        <begin position="118"/>
        <end position="136"/>
    </location>
</feature>
<feature type="transmembrane region" description="Helical" evidence="7">
    <location>
        <begin position="494"/>
        <end position="513"/>
    </location>
</feature>
<accession>A0ABU9Z3R4</accession>
<feature type="domain" description="Integral membrane protein YccS N-terminal" evidence="8">
    <location>
        <begin position="73"/>
        <end position="358"/>
    </location>
</feature>
<comment type="subcellular location">
    <subcellularLocation>
        <location evidence="1">Cell membrane</location>
        <topology evidence="1">Multi-pass membrane protein</topology>
    </subcellularLocation>
</comment>
<keyword evidence="2" id="KW-1003">Cell membrane</keyword>
<feature type="domain" description="Integral membrane bound transporter" evidence="9">
    <location>
        <begin position="416"/>
        <end position="533"/>
    </location>
</feature>
<comment type="caution">
    <text evidence="10">The sequence shown here is derived from an EMBL/GenBank/DDBJ whole genome shotgun (WGS) entry which is preliminary data.</text>
</comment>
<dbReference type="Pfam" id="PF12805">
    <property type="entry name" value="FUSC-like"/>
    <property type="match status" value="1"/>
</dbReference>
<gene>
    <name evidence="10" type="primary">yccS</name>
    <name evidence="10" type="ORF">ABDB84_18745</name>
</gene>
<reference evidence="10 11" key="1">
    <citation type="journal article" date="2018" name="Int. J. Syst. Evol. Microbiol.">
        <title>Uliginosibacterium sediminicola sp. nov., isolated from freshwater sediment.</title>
        <authorList>
            <person name="Hwang W.M."/>
            <person name="Kim S.M."/>
            <person name="Kang K."/>
            <person name="Ahn T.Y."/>
        </authorList>
    </citation>
    <scope>NUCLEOTIDE SEQUENCE [LARGE SCALE GENOMIC DNA]</scope>
    <source>
        <strain evidence="10 11">M1-21</strain>
    </source>
</reference>
<evidence type="ECO:0000256" key="4">
    <source>
        <dbReference type="ARBA" id="ARBA00022989"/>
    </source>
</evidence>
<dbReference type="InterPro" id="IPR049453">
    <property type="entry name" value="Memb_transporter_dom"/>
</dbReference>